<dbReference type="PROSITE" id="PS50994">
    <property type="entry name" value="INTEGRASE"/>
    <property type="match status" value="1"/>
</dbReference>
<dbReference type="InterPro" id="IPR036397">
    <property type="entry name" value="RNaseH_sf"/>
</dbReference>
<reference evidence="2 3" key="1">
    <citation type="submission" date="2019-09" db="EMBL/GenBank/DDBJ databases">
        <title>Bird 10,000 Genomes (B10K) Project - Family phase.</title>
        <authorList>
            <person name="Zhang G."/>
        </authorList>
    </citation>
    <scope>NUCLEOTIDE SEQUENCE [LARGE SCALE GENOMIC DNA]</scope>
    <source>
        <strain evidence="2">B10K-CU-031-22</strain>
    </source>
</reference>
<gene>
    <name evidence="2" type="primary">Ervk25</name>
    <name evidence="2" type="ORF">CHUBUR_R16141</name>
</gene>
<dbReference type="OrthoDB" id="9906983at2759"/>
<feature type="non-terminal residue" evidence="2">
    <location>
        <position position="275"/>
    </location>
</feature>
<dbReference type="SUPFAM" id="SSF53098">
    <property type="entry name" value="Ribonuclease H-like"/>
    <property type="match status" value="1"/>
</dbReference>
<evidence type="ECO:0000313" key="3">
    <source>
        <dbReference type="Proteomes" id="UP000541181"/>
    </source>
</evidence>
<dbReference type="InterPro" id="IPR012337">
    <property type="entry name" value="RNaseH-like_sf"/>
</dbReference>
<dbReference type="Gene3D" id="3.30.420.10">
    <property type="entry name" value="Ribonuclease H-like superfamily/Ribonuclease H"/>
    <property type="match status" value="1"/>
</dbReference>
<dbReference type="PANTHER" id="PTHR37984">
    <property type="entry name" value="PROTEIN CBG26694"/>
    <property type="match status" value="1"/>
</dbReference>
<dbReference type="Pfam" id="PF00665">
    <property type="entry name" value="rve"/>
    <property type="match status" value="1"/>
</dbReference>
<dbReference type="GO" id="GO:0015074">
    <property type="term" value="P:DNA integration"/>
    <property type="evidence" value="ECO:0007669"/>
    <property type="project" value="InterPro"/>
</dbReference>
<sequence length="275" mass="31965">FHEITHWGTQALVDQFTTKYMCIRVYNIAKRIVNECITCQRVNKHQLWERTLGGRELAHRPFARIHLDFTKLPKVGRYKYLLVIMDHLTHFVEAFPTARATAQTVVKTLLENIIPRYGSIEVIDSDRGPHFVSRIAKEALSSLGTKWEYHTPWHPQSSRKIERVNGEIKKQLTKLMLETKMSWVKCLPLALLNIRTQPRTDVGISPSEMLYGMPYDLEIPHDHPQIESAQLKPYLVRLIARRGQLRNKGLVVQRPPLDIAMHNIRPGDKVLIKSW</sequence>
<name>A0A7K5H0N1_9AVES</name>
<dbReference type="InterPro" id="IPR050951">
    <property type="entry name" value="Retrovirus_Pol_polyprotein"/>
</dbReference>
<comment type="caution">
    <text evidence="2">The sequence shown here is derived from an EMBL/GenBank/DDBJ whole genome shotgun (WGS) entry which is preliminary data.</text>
</comment>
<feature type="non-terminal residue" evidence="2">
    <location>
        <position position="1"/>
    </location>
</feature>
<dbReference type="InterPro" id="IPR001584">
    <property type="entry name" value="Integrase_cat-core"/>
</dbReference>
<evidence type="ECO:0000313" key="2">
    <source>
        <dbReference type="EMBL" id="NWS62857.1"/>
    </source>
</evidence>
<dbReference type="Proteomes" id="UP000541181">
    <property type="component" value="Unassembled WGS sequence"/>
</dbReference>
<dbReference type="Gene3D" id="1.10.340.70">
    <property type="match status" value="1"/>
</dbReference>
<dbReference type="GO" id="GO:0003676">
    <property type="term" value="F:nucleic acid binding"/>
    <property type="evidence" value="ECO:0007669"/>
    <property type="project" value="InterPro"/>
</dbReference>
<protein>
    <submittedName>
        <fullName evidence="2">POK25 protein</fullName>
    </submittedName>
</protein>
<accession>A0A7K5H0N1</accession>
<keyword evidence="3" id="KW-1185">Reference proteome</keyword>
<proteinExistence type="predicted"/>
<dbReference type="AlphaFoldDB" id="A0A7K5H0N1"/>
<dbReference type="EMBL" id="VZRC01000925">
    <property type="protein sequence ID" value="NWS62857.1"/>
    <property type="molecule type" value="Genomic_DNA"/>
</dbReference>
<evidence type="ECO:0000259" key="1">
    <source>
        <dbReference type="PROSITE" id="PS50994"/>
    </source>
</evidence>
<dbReference type="PANTHER" id="PTHR37984:SF5">
    <property type="entry name" value="PROTEIN NYNRIN-LIKE"/>
    <property type="match status" value="1"/>
</dbReference>
<organism evidence="2 3">
    <name type="scientific">Chunga burmeisteri</name>
    <name type="common">Black-legged seriema</name>
    <dbReference type="NCBI Taxonomy" id="1352770"/>
    <lineage>
        <taxon>Eukaryota</taxon>
        <taxon>Metazoa</taxon>
        <taxon>Chordata</taxon>
        <taxon>Craniata</taxon>
        <taxon>Vertebrata</taxon>
        <taxon>Euteleostomi</taxon>
        <taxon>Archelosauria</taxon>
        <taxon>Archosauria</taxon>
        <taxon>Dinosauria</taxon>
        <taxon>Saurischia</taxon>
        <taxon>Theropoda</taxon>
        <taxon>Coelurosauria</taxon>
        <taxon>Aves</taxon>
        <taxon>Neognathae</taxon>
        <taxon>Neoaves</taxon>
        <taxon>Telluraves</taxon>
        <taxon>Australaves</taxon>
        <taxon>Cariamiformes</taxon>
        <taxon>Cariamidae</taxon>
        <taxon>Chunga</taxon>
    </lineage>
</organism>
<feature type="domain" description="Integrase catalytic" evidence="1">
    <location>
        <begin position="57"/>
        <end position="214"/>
    </location>
</feature>